<dbReference type="Proteomes" id="UP000614287">
    <property type="component" value="Unassembled WGS sequence"/>
</dbReference>
<reference evidence="1" key="2">
    <citation type="submission" date="2020-09" db="EMBL/GenBank/DDBJ databases">
        <authorList>
            <person name="Sun Q."/>
            <person name="Kim S."/>
        </authorList>
    </citation>
    <scope>NUCLEOTIDE SEQUENCE</scope>
    <source>
        <strain evidence="1">KCTC 32501</strain>
    </source>
</reference>
<dbReference type="RefSeq" id="WP_189493720.1">
    <property type="nucleotide sequence ID" value="NZ_BMZG01000011.1"/>
</dbReference>
<sequence>MDHQSLKAGVVDYVARFIERELVATSKPLRTFMARPTIADKLALVDGRMVDQADRMLKSWREAAHEGGQNAPLPVVLVATSKDYASTSLSSARPIAQQKYMHIDGSGNRMHVRVDKNDLRVQVAFFCADGDTASSMVSQFKLYCTDFRHRYASAYFEHLGYAYAFAMRVEDSNLFASNVAVGEQTNLTVLVVDLTFNCEIPYFKPPSPDDGLTLVKHVVLVKPDEVQRRHHVYTTTHNSDAFVFNSTDPTLETVGYMDQLP</sequence>
<keyword evidence="2" id="KW-1185">Reference proteome</keyword>
<reference evidence="1" key="1">
    <citation type="journal article" date="2014" name="Int. J. Syst. Evol. Microbiol.">
        <title>Complete genome sequence of Corynebacterium casei LMG S-19264T (=DSM 44701T), isolated from a smear-ripened cheese.</title>
        <authorList>
            <consortium name="US DOE Joint Genome Institute (JGI-PGF)"/>
            <person name="Walter F."/>
            <person name="Albersmeier A."/>
            <person name="Kalinowski J."/>
            <person name="Ruckert C."/>
        </authorList>
    </citation>
    <scope>NUCLEOTIDE SEQUENCE</scope>
    <source>
        <strain evidence="1">KCTC 32501</strain>
    </source>
</reference>
<proteinExistence type="predicted"/>
<evidence type="ECO:0000313" key="1">
    <source>
        <dbReference type="EMBL" id="GHA78169.1"/>
    </source>
</evidence>
<dbReference type="EMBL" id="BMZG01000011">
    <property type="protein sequence ID" value="GHA78169.1"/>
    <property type="molecule type" value="Genomic_DNA"/>
</dbReference>
<organism evidence="1 2">
    <name type="scientific">Formosimonas limnophila</name>
    <dbReference type="NCBI Taxonomy" id="1384487"/>
    <lineage>
        <taxon>Bacteria</taxon>
        <taxon>Pseudomonadati</taxon>
        <taxon>Pseudomonadota</taxon>
        <taxon>Betaproteobacteria</taxon>
        <taxon>Burkholderiales</taxon>
        <taxon>Burkholderiaceae</taxon>
        <taxon>Formosimonas</taxon>
    </lineage>
</organism>
<comment type="caution">
    <text evidence="1">The sequence shown here is derived from an EMBL/GenBank/DDBJ whole genome shotgun (WGS) entry which is preliminary data.</text>
</comment>
<protein>
    <submittedName>
        <fullName evidence="1">Uncharacterized protein</fullName>
    </submittedName>
</protein>
<accession>A0A8J3CNU9</accession>
<gene>
    <name evidence="1" type="ORF">GCM10009007_18900</name>
</gene>
<dbReference type="AlphaFoldDB" id="A0A8J3CNU9"/>
<evidence type="ECO:0000313" key="2">
    <source>
        <dbReference type="Proteomes" id="UP000614287"/>
    </source>
</evidence>
<name>A0A8J3CNU9_9BURK</name>